<keyword evidence="5" id="KW-1185">Reference proteome</keyword>
<dbReference type="PANTHER" id="PTHR34408">
    <property type="entry name" value="FAMILY PROTEIN, PUTATIVE-RELATED"/>
    <property type="match status" value="1"/>
</dbReference>
<dbReference type="RefSeq" id="WP_165108840.1">
    <property type="nucleotide sequence ID" value="NZ_JAAKYA010000085.1"/>
</dbReference>
<dbReference type="Pfam" id="PF08239">
    <property type="entry name" value="SH3_3"/>
    <property type="match status" value="2"/>
</dbReference>
<sequence>MKTGILALWVWALTGATMGAFRAGAAESTAATRLHPGPAVVAADRLNVRGEPRLEGERVAQLERGDQVWVFEEIVVEKPKPGEPDRWARIALPRGTKVWIHSLYVDPTNRVVLASRLNLRAGPGENHSVLGTLERGETYEETGVMDGDWIQIVPPTNAWAFVAARYLAQEPGASEPPAPTTESSTATEAKPTTPPVQPAPPAEPQEPAVPQPTPVTVTNAPELAAPPEPTNEIATAAFQEPPPAQTATDPAALEKAREAMRQKMAELIARDEALRAAAAPPPSEVRVVTREGIVRRARHILAPTQHALTELETGRVINYLYTTSTNLDLSRYWGRHVLVTGEEGLDPRWQATPVLTVRRIQVFP</sequence>
<evidence type="ECO:0000256" key="1">
    <source>
        <dbReference type="SAM" id="MobiDB-lite"/>
    </source>
</evidence>
<evidence type="ECO:0000259" key="3">
    <source>
        <dbReference type="PROSITE" id="PS51781"/>
    </source>
</evidence>
<feature type="region of interest" description="Disordered" evidence="1">
    <location>
        <begin position="171"/>
        <end position="228"/>
    </location>
</feature>
<name>A0A6M1RJT6_9BACT</name>
<dbReference type="Gene3D" id="2.30.30.40">
    <property type="entry name" value="SH3 Domains"/>
    <property type="match status" value="2"/>
</dbReference>
<feature type="compositionally biased region" description="Low complexity" evidence="1">
    <location>
        <begin position="180"/>
        <end position="191"/>
    </location>
</feature>
<feature type="compositionally biased region" description="Pro residues" evidence="1">
    <location>
        <begin position="192"/>
        <end position="213"/>
    </location>
</feature>
<evidence type="ECO:0000256" key="2">
    <source>
        <dbReference type="SAM" id="SignalP"/>
    </source>
</evidence>
<feature type="chain" id="PRO_5026901329" evidence="2">
    <location>
        <begin position="26"/>
        <end position="364"/>
    </location>
</feature>
<accession>A0A6M1RJT6</accession>
<reference evidence="4 5" key="1">
    <citation type="submission" date="2020-02" db="EMBL/GenBank/DDBJ databases">
        <title>Draft genome sequence of Limisphaera ngatamarikiensis NGM72.4T, a thermophilic Verrucomicrobia grouped in subdivision 3.</title>
        <authorList>
            <person name="Carere C.R."/>
            <person name="Steen J."/>
            <person name="Hugenholtz P."/>
            <person name="Stott M.B."/>
        </authorList>
    </citation>
    <scope>NUCLEOTIDE SEQUENCE [LARGE SCALE GENOMIC DNA]</scope>
    <source>
        <strain evidence="4 5">NGM72.4</strain>
    </source>
</reference>
<dbReference type="EMBL" id="JAAKYA010000085">
    <property type="protein sequence ID" value="NGO40338.1"/>
    <property type="molecule type" value="Genomic_DNA"/>
</dbReference>
<dbReference type="PROSITE" id="PS51781">
    <property type="entry name" value="SH3B"/>
    <property type="match status" value="1"/>
</dbReference>
<gene>
    <name evidence="4" type="ORF">G4L39_13160</name>
</gene>
<dbReference type="Proteomes" id="UP000477311">
    <property type="component" value="Unassembled WGS sequence"/>
</dbReference>
<comment type="caution">
    <text evidence="4">The sequence shown here is derived from an EMBL/GenBank/DDBJ whole genome shotgun (WGS) entry which is preliminary data.</text>
</comment>
<proteinExistence type="predicted"/>
<evidence type="ECO:0000313" key="5">
    <source>
        <dbReference type="Proteomes" id="UP000477311"/>
    </source>
</evidence>
<organism evidence="4 5">
    <name type="scientific">Limisphaera ngatamarikiensis</name>
    <dbReference type="NCBI Taxonomy" id="1324935"/>
    <lineage>
        <taxon>Bacteria</taxon>
        <taxon>Pseudomonadati</taxon>
        <taxon>Verrucomicrobiota</taxon>
        <taxon>Verrucomicrobiia</taxon>
        <taxon>Limisphaerales</taxon>
        <taxon>Limisphaeraceae</taxon>
        <taxon>Limisphaera</taxon>
    </lineage>
</organism>
<keyword evidence="2" id="KW-0732">Signal</keyword>
<dbReference type="AlphaFoldDB" id="A0A6M1RJT6"/>
<dbReference type="InterPro" id="IPR052354">
    <property type="entry name" value="Cell_Wall_Dynamics_Protein"/>
</dbReference>
<dbReference type="SMART" id="SM00287">
    <property type="entry name" value="SH3b"/>
    <property type="match status" value="2"/>
</dbReference>
<protein>
    <submittedName>
        <fullName evidence="4">SH3 domain-containing protein</fullName>
    </submittedName>
</protein>
<dbReference type="PANTHER" id="PTHR34408:SF1">
    <property type="entry name" value="GLYCOSYL HYDROLASE FAMILY 19 DOMAIN-CONTAINING PROTEIN HI_1415"/>
    <property type="match status" value="1"/>
</dbReference>
<feature type="signal peptide" evidence="2">
    <location>
        <begin position="1"/>
        <end position="25"/>
    </location>
</feature>
<feature type="domain" description="SH3b" evidence="3">
    <location>
        <begin position="107"/>
        <end position="171"/>
    </location>
</feature>
<dbReference type="InterPro" id="IPR003646">
    <property type="entry name" value="SH3-like_bac-type"/>
</dbReference>
<evidence type="ECO:0000313" key="4">
    <source>
        <dbReference type="EMBL" id="NGO40338.1"/>
    </source>
</evidence>